<evidence type="ECO:0000256" key="16">
    <source>
        <dbReference type="PIRSR" id="PIRSR000148-1"/>
    </source>
</evidence>
<comment type="catalytic activity">
    <reaction evidence="14 15">
        <text>L-aspartate 4-semialdehyde + phosphate + NADP(+) = 4-phospho-L-aspartate + NADPH + H(+)</text>
        <dbReference type="Rhea" id="RHEA:24284"/>
        <dbReference type="ChEBI" id="CHEBI:15378"/>
        <dbReference type="ChEBI" id="CHEBI:43474"/>
        <dbReference type="ChEBI" id="CHEBI:57535"/>
        <dbReference type="ChEBI" id="CHEBI:57783"/>
        <dbReference type="ChEBI" id="CHEBI:58349"/>
        <dbReference type="ChEBI" id="CHEBI:537519"/>
        <dbReference type="EC" id="1.2.1.11"/>
    </reaction>
</comment>
<comment type="subunit">
    <text evidence="5 15">Homodimer.</text>
</comment>
<evidence type="ECO:0000313" key="19">
    <source>
        <dbReference type="Proteomes" id="UP000196228"/>
    </source>
</evidence>
<keyword evidence="7 15" id="KW-0028">Amino-acid biosynthesis</keyword>
<evidence type="ECO:0000256" key="6">
    <source>
        <dbReference type="ARBA" id="ARBA00013120"/>
    </source>
</evidence>
<proteinExistence type="inferred from homology"/>
<dbReference type="GO" id="GO:0004073">
    <property type="term" value="F:aspartate-semialdehyde dehydrogenase activity"/>
    <property type="evidence" value="ECO:0007669"/>
    <property type="project" value="UniProtKB-UniRule"/>
</dbReference>
<feature type="binding site" evidence="15">
    <location>
        <position position="108"/>
    </location>
    <ligand>
        <name>phosphate</name>
        <dbReference type="ChEBI" id="CHEBI:43474"/>
    </ligand>
</feature>
<dbReference type="InterPro" id="IPR005986">
    <property type="entry name" value="Asp_semialdehyde_DH_beta"/>
</dbReference>
<feature type="binding site" evidence="15">
    <location>
        <position position="263"/>
    </location>
    <ligand>
        <name>substrate</name>
    </ligand>
</feature>
<protein>
    <recommendedName>
        <fullName evidence="6 15">Aspartate-semialdehyde dehydrogenase</fullName>
        <shortName evidence="15">ASA dehydrogenase</shortName>
        <shortName evidence="15">ASADH</shortName>
        <ecNumber evidence="6 15">1.2.1.11</ecNumber>
    </recommendedName>
    <alternativeName>
        <fullName evidence="15">Aspartate-beta-semialdehyde dehydrogenase</fullName>
    </alternativeName>
</protein>
<dbReference type="InterPro" id="IPR000534">
    <property type="entry name" value="Semialdehyde_DH_NAD-bd"/>
</dbReference>
<dbReference type="Gene3D" id="3.40.50.720">
    <property type="entry name" value="NAD(P)-binding Rossmann-like Domain"/>
    <property type="match status" value="1"/>
</dbReference>
<feature type="binding site" evidence="15">
    <location>
        <begin position="45"/>
        <end position="46"/>
    </location>
    <ligand>
        <name>NADP(+)</name>
        <dbReference type="ChEBI" id="CHEBI:58349"/>
    </ligand>
</feature>
<dbReference type="OrthoDB" id="9805684at2"/>
<dbReference type="InterPro" id="IPR012280">
    <property type="entry name" value="Semialdhyde_DH_dimer_dom"/>
</dbReference>
<dbReference type="RefSeq" id="WP_087469953.1">
    <property type="nucleotide sequence ID" value="NZ_CP021383.1"/>
</dbReference>
<dbReference type="GO" id="GO:0050661">
    <property type="term" value="F:NADP binding"/>
    <property type="evidence" value="ECO:0007669"/>
    <property type="project" value="UniProtKB-UniRule"/>
</dbReference>
<evidence type="ECO:0000256" key="11">
    <source>
        <dbReference type="ARBA" id="ARBA00023002"/>
    </source>
</evidence>
<dbReference type="UniPathway" id="UPA00051">
    <property type="reaction ID" value="UER00464"/>
</dbReference>
<evidence type="ECO:0000256" key="12">
    <source>
        <dbReference type="ARBA" id="ARBA00023154"/>
    </source>
</evidence>
<evidence type="ECO:0000256" key="7">
    <source>
        <dbReference type="ARBA" id="ARBA00022605"/>
    </source>
</evidence>
<evidence type="ECO:0000256" key="1">
    <source>
        <dbReference type="ARBA" id="ARBA00005021"/>
    </source>
</evidence>
<feature type="active site" description="Proton acceptor" evidence="15 16">
    <location>
        <position position="270"/>
    </location>
</feature>
<dbReference type="InterPro" id="IPR000319">
    <property type="entry name" value="Asp-semialdehyde_DH_CS"/>
</dbReference>
<keyword evidence="10 15" id="KW-0220">Diaminopimelate biosynthesis</keyword>
<sequence>MTTENRQGLNVAVVGATGQVGAVMRRLLEERDLPVASIRYFASARSAGSTLPWRGTDVVVEDVAATSTDDLRGIDVALFSAGGATSKAQAERFAEAGAVVIDNSSAWRMDPDVPLVVSEVNPAALREARKGIIANPNCTTMAAMPVLKPLADEAGLERLIVATYQAVSGAGLAGAEELRAQAVAGAAAEGTGAGLVGLVHDGGAVAFPEPAVFPRNVAFNVVPLAGSIVDDGQEETDEEKKLRNESRKILGLPSLAVAGTCVRVPVFTGHSLAIHAEFGAAITPDRAREILASAPGVVLADVPNPLEAAGKDPSFVGRVRTDQSVPDGRGLVLFVSNDNLRKGAALNAVQLAELVAQDLDAVRAAFAGELAQNPVPAPEPASA</sequence>
<dbReference type="Pfam" id="PF01118">
    <property type="entry name" value="Semialdhyde_dh"/>
    <property type="match status" value="1"/>
</dbReference>
<comment type="function">
    <text evidence="15">Catalyzes the NADPH-dependent formation of L-aspartate-semialdehyde (L-ASA) by the reductive dephosphorylation of L-aspartyl-4-phosphate.</text>
</comment>
<keyword evidence="11 15" id="KW-0560">Oxidoreductase</keyword>
<keyword evidence="9 15" id="KW-0521">NADP</keyword>
<evidence type="ECO:0000256" key="15">
    <source>
        <dbReference type="HAMAP-Rule" id="MF_02121"/>
    </source>
</evidence>
<dbReference type="GO" id="GO:0009088">
    <property type="term" value="P:threonine biosynthetic process"/>
    <property type="evidence" value="ECO:0007669"/>
    <property type="project" value="UniProtKB-UniRule"/>
</dbReference>
<keyword evidence="8 15" id="KW-0791">Threonine biosynthesis</keyword>
<dbReference type="PANTHER" id="PTHR46278:SF2">
    <property type="entry name" value="ASPARTATE-SEMIALDEHYDE DEHYDROGENASE"/>
    <property type="match status" value="1"/>
</dbReference>
<name>A0A1Y0HUR9_CELCE</name>
<dbReference type="Gene3D" id="3.30.360.10">
    <property type="entry name" value="Dihydrodipicolinate Reductase, domain 2"/>
    <property type="match status" value="1"/>
</dbReference>
<evidence type="ECO:0000256" key="4">
    <source>
        <dbReference type="ARBA" id="ARBA00010584"/>
    </source>
</evidence>
<comment type="caution">
    <text evidence="15">Lacks conserved residue(s) required for the propagation of feature annotation.</text>
</comment>
<organism evidence="18 19">
    <name type="scientific">Cellulosimicrobium cellulans</name>
    <name type="common">Arthrobacter luteus</name>
    <dbReference type="NCBI Taxonomy" id="1710"/>
    <lineage>
        <taxon>Bacteria</taxon>
        <taxon>Bacillati</taxon>
        <taxon>Actinomycetota</taxon>
        <taxon>Actinomycetes</taxon>
        <taxon>Micrococcales</taxon>
        <taxon>Promicromonosporaceae</taxon>
        <taxon>Cellulosimicrobium</taxon>
    </lineage>
</organism>
<dbReference type="KEGG" id="cceu:CBR64_04700"/>
<dbReference type="NCBIfam" id="NF011456">
    <property type="entry name" value="PRK14874.1"/>
    <property type="match status" value="1"/>
</dbReference>
<comment type="similarity">
    <text evidence="4 15">Belongs to the aspartate-semialdehyde dehydrogenase family.</text>
</comment>
<dbReference type="CDD" id="cd18131">
    <property type="entry name" value="ASADH_C_bac_euk_like"/>
    <property type="match status" value="1"/>
</dbReference>
<comment type="pathway">
    <text evidence="2 15">Amino-acid biosynthesis; L-lysine biosynthesis via DAP pathway; (S)-tetrahydrodipicolinate from L-aspartate: step 2/4.</text>
</comment>
<reference evidence="18 19" key="1">
    <citation type="submission" date="2017-05" db="EMBL/GenBank/DDBJ databases">
        <authorList>
            <person name="Song R."/>
            <person name="Chenine A.L."/>
            <person name="Ruprecht R.M."/>
        </authorList>
    </citation>
    <scope>NUCLEOTIDE SEQUENCE [LARGE SCALE GENOMIC DNA]</scope>
    <source>
        <strain evidence="18 19">PSBB019</strain>
    </source>
</reference>
<dbReference type="InterPro" id="IPR012080">
    <property type="entry name" value="Asp_semialdehyde_DH"/>
</dbReference>
<dbReference type="SMART" id="SM00859">
    <property type="entry name" value="Semialdhyde_dh"/>
    <property type="match status" value="1"/>
</dbReference>
<evidence type="ECO:0000256" key="13">
    <source>
        <dbReference type="ARBA" id="ARBA00023167"/>
    </source>
</evidence>
<feature type="binding site" evidence="15">
    <location>
        <begin position="168"/>
        <end position="169"/>
    </location>
    <ligand>
        <name>NADP(+)</name>
        <dbReference type="ChEBI" id="CHEBI:58349"/>
    </ligand>
</feature>
<dbReference type="NCBIfam" id="TIGR01296">
    <property type="entry name" value="asd_B"/>
    <property type="match status" value="1"/>
</dbReference>
<dbReference type="HAMAP" id="MF_02121">
    <property type="entry name" value="ASADH"/>
    <property type="match status" value="1"/>
</dbReference>
<dbReference type="PANTHER" id="PTHR46278">
    <property type="entry name" value="DEHYDROGENASE, PUTATIVE-RELATED"/>
    <property type="match status" value="1"/>
</dbReference>
<dbReference type="PROSITE" id="PS01103">
    <property type="entry name" value="ASD"/>
    <property type="match status" value="1"/>
</dbReference>
<evidence type="ECO:0000256" key="2">
    <source>
        <dbReference type="ARBA" id="ARBA00005076"/>
    </source>
</evidence>
<dbReference type="AlphaFoldDB" id="A0A1Y0HUR9"/>
<comment type="pathway">
    <text evidence="1 15">Amino-acid biosynthesis; L-methionine biosynthesis via de novo pathway; L-homoserine from L-aspartate: step 2/3.</text>
</comment>
<feature type="binding site" evidence="15">
    <location>
        <position position="240"/>
    </location>
    <ligand>
        <name>phosphate</name>
        <dbReference type="ChEBI" id="CHEBI:43474"/>
    </ligand>
</feature>
<dbReference type="GO" id="GO:0019877">
    <property type="term" value="P:diaminopimelate biosynthetic process"/>
    <property type="evidence" value="ECO:0007669"/>
    <property type="project" value="UniProtKB-UniRule"/>
</dbReference>
<dbReference type="Proteomes" id="UP000196228">
    <property type="component" value="Chromosome"/>
</dbReference>
<gene>
    <name evidence="15" type="primary">asd</name>
    <name evidence="18" type="ORF">CBR64_04700</name>
</gene>
<dbReference type="InterPro" id="IPR036291">
    <property type="entry name" value="NAD(P)-bd_dom_sf"/>
</dbReference>
<dbReference type="SUPFAM" id="SSF51735">
    <property type="entry name" value="NAD(P)-binding Rossmann-fold domains"/>
    <property type="match status" value="1"/>
</dbReference>
<dbReference type="GO" id="GO:0009097">
    <property type="term" value="P:isoleucine biosynthetic process"/>
    <property type="evidence" value="ECO:0007669"/>
    <property type="project" value="UniProtKB-UniRule"/>
</dbReference>
<evidence type="ECO:0000256" key="9">
    <source>
        <dbReference type="ARBA" id="ARBA00022857"/>
    </source>
</evidence>
<feature type="binding site" evidence="15">
    <location>
        <position position="339"/>
    </location>
    <ligand>
        <name>NADP(+)</name>
        <dbReference type="ChEBI" id="CHEBI:58349"/>
    </ligand>
</feature>
<keyword evidence="12 15" id="KW-0457">Lysine biosynthesis</keyword>
<dbReference type="EMBL" id="CP021383">
    <property type="protein sequence ID" value="ARU50893.1"/>
    <property type="molecule type" value="Genomic_DNA"/>
</dbReference>
<dbReference type="Pfam" id="PF02774">
    <property type="entry name" value="Semialdhyde_dhC"/>
    <property type="match status" value="1"/>
</dbReference>
<evidence type="ECO:0000256" key="10">
    <source>
        <dbReference type="ARBA" id="ARBA00022915"/>
    </source>
</evidence>
<dbReference type="UniPathway" id="UPA00034">
    <property type="reaction ID" value="UER00016"/>
</dbReference>
<accession>A0A1Y0HUR9</accession>
<dbReference type="EC" id="1.2.1.11" evidence="6 15"/>
<evidence type="ECO:0000256" key="8">
    <source>
        <dbReference type="ARBA" id="ARBA00022697"/>
    </source>
</evidence>
<feature type="binding site" evidence="15">
    <location>
        <position position="165"/>
    </location>
    <ligand>
        <name>substrate</name>
    </ligand>
</feature>
<dbReference type="GO" id="GO:0046983">
    <property type="term" value="F:protein dimerization activity"/>
    <property type="evidence" value="ECO:0007669"/>
    <property type="project" value="InterPro"/>
</dbReference>
<evidence type="ECO:0000259" key="17">
    <source>
        <dbReference type="SMART" id="SM00859"/>
    </source>
</evidence>
<feature type="domain" description="Semialdehyde dehydrogenase NAD-binding" evidence="17">
    <location>
        <begin position="10"/>
        <end position="128"/>
    </location>
</feature>
<comment type="pathway">
    <text evidence="3 15">Amino-acid biosynthesis; L-threonine biosynthesis; L-threonine from L-aspartate: step 2/5.</text>
</comment>
<dbReference type="PIRSF" id="PIRSF000148">
    <property type="entry name" value="ASA_dh"/>
    <property type="match status" value="1"/>
</dbReference>
<feature type="binding site" evidence="15">
    <location>
        <begin position="17"/>
        <end position="20"/>
    </location>
    <ligand>
        <name>NADP(+)</name>
        <dbReference type="ChEBI" id="CHEBI:58349"/>
    </ligand>
</feature>
<evidence type="ECO:0000256" key="3">
    <source>
        <dbReference type="ARBA" id="ARBA00005097"/>
    </source>
</evidence>
<feature type="active site" description="Acyl-thioester intermediate" evidence="15 16">
    <location>
        <position position="138"/>
    </location>
</feature>
<evidence type="ECO:0000256" key="5">
    <source>
        <dbReference type="ARBA" id="ARBA00011738"/>
    </source>
</evidence>
<dbReference type="SUPFAM" id="SSF55347">
    <property type="entry name" value="Glyceraldehyde-3-phosphate dehydrogenase-like, C-terminal domain"/>
    <property type="match status" value="1"/>
</dbReference>
<evidence type="ECO:0000256" key="14">
    <source>
        <dbReference type="ARBA" id="ARBA00047891"/>
    </source>
</evidence>
<dbReference type="UniPathway" id="UPA00050">
    <property type="reaction ID" value="UER00463"/>
</dbReference>
<dbReference type="GO" id="GO:0071266">
    <property type="term" value="P:'de novo' L-methionine biosynthetic process"/>
    <property type="evidence" value="ECO:0007669"/>
    <property type="project" value="UniProtKB-UniRule"/>
</dbReference>
<dbReference type="GO" id="GO:0009089">
    <property type="term" value="P:lysine biosynthetic process via diaminopimelate"/>
    <property type="evidence" value="ECO:0007669"/>
    <property type="project" value="UniProtKB-UniRule"/>
</dbReference>
<dbReference type="GO" id="GO:0051287">
    <property type="term" value="F:NAD binding"/>
    <property type="evidence" value="ECO:0007669"/>
    <property type="project" value="InterPro"/>
</dbReference>
<evidence type="ECO:0000313" key="18">
    <source>
        <dbReference type="EMBL" id="ARU50893.1"/>
    </source>
</evidence>
<dbReference type="CDD" id="cd02316">
    <property type="entry name" value="VcASADH2_like_N"/>
    <property type="match status" value="1"/>
</dbReference>
<keyword evidence="13 15" id="KW-0486">Methionine biosynthesis</keyword>